<sequence>MGSKAAIVAFADEHPRNILRREPEIDLQKARLLAEEVLGATASETELLPLDLAAWPSPGTVCTASFPGLEIVCSRDLAKANPSQLTEYVARRAAGRTAYGVFMHSAEDWASFAMWSGGELLRSVSMSPDSGITEDLGERLSFEIPFWNGQRPASDSGYSLPFHPVELGNEALREFFGFILEGHEDSSCIDPEEIEMPAFCAGG</sequence>
<reference evidence="1" key="2">
    <citation type="submission" date="2020-01" db="EMBL/GenBank/DDBJ databases">
        <authorList>
            <person name="Algora L."/>
            <person name="Schniete J.K."/>
            <person name="MacFadyen A."/>
            <person name="Hoskisson P.A."/>
            <person name="Hunter I.S."/>
            <person name="Herron P.R."/>
        </authorList>
    </citation>
    <scope>NUCLEOTIDE SEQUENCE</scope>
    <source>
        <strain evidence="1">ATCC 10970</strain>
    </source>
</reference>
<evidence type="ECO:0000313" key="2">
    <source>
        <dbReference type="Proteomes" id="UP000011074"/>
    </source>
</evidence>
<dbReference type="AlphaFoldDB" id="A0A8A1V3P6"/>
<dbReference type="InterPro" id="IPR053847">
    <property type="entry name" value="DUF6928"/>
</dbReference>
<name>A0A8A1V3P6_STRR1</name>
<dbReference type="Proteomes" id="UP000011074">
    <property type="component" value="Chromosome"/>
</dbReference>
<organism evidence="1 2">
    <name type="scientific">Streptomyces rimosus subsp. rimosus (strain ATCC 10970 / DSM 40260 / JCM 4667 / NRRL 2234)</name>
    <dbReference type="NCBI Taxonomy" id="1265868"/>
    <lineage>
        <taxon>Bacteria</taxon>
        <taxon>Bacillati</taxon>
        <taxon>Actinomycetota</taxon>
        <taxon>Actinomycetes</taxon>
        <taxon>Kitasatosporales</taxon>
        <taxon>Streptomycetaceae</taxon>
        <taxon>Streptomyces</taxon>
    </lineage>
</organism>
<dbReference type="EMBL" id="CP048261">
    <property type="protein sequence ID" value="QST85552.1"/>
    <property type="molecule type" value="Genomic_DNA"/>
</dbReference>
<reference evidence="1" key="1">
    <citation type="submission" date="2012-12" db="EMBL/GenBank/DDBJ databases">
        <authorList>
            <person name="Pethick F.E."/>
            <person name="MacFadyen A.C."/>
            <person name="Tang Z."/>
            <person name="Sangal V."/>
            <person name="Tze-Tze L."/>
            <person name="Chu J."/>
            <person name="Guo M."/>
            <person name="Kirby R."/>
            <person name="Hoskisson P.A."/>
            <person name="Herron P.R."/>
            <person name="Hunter I.S."/>
        </authorList>
    </citation>
    <scope>NUCLEOTIDE SEQUENCE</scope>
    <source>
        <strain evidence="1">ATCC 10970</strain>
    </source>
</reference>
<proteinExistence type="predicted"/>
<protein>
    <submittedName>
        <fullName evidence="1">Uncharacterized protein</fullName>
    </submittedName>
</protein>
<dbReference type="RefSeq" id="WP_030190749.1">
    <property type="nucleotide sequence ID" value="NZ_CP048261.1"/>
</dbReference>
<reference evidence="1" key="3">
    <citation type="journal article" date="2021" name="bioRxiv">
        <title>Bilateral symmetry of linear streptomycete chromosomes.</title>
        <authorList>
            <person name="Algora-Gallardo L."/>
            <person name="Schniete J.K."/>
            <person name="Mark D.R."/>
            <person name="Hunter I.S."/>
            <person name="Herron P.R."/>
        </authorList>
    </citation>
    <scope>NUCLEOTIDE SEQUENCE</scope>
    <source>
        <strain evidence="1">ATCC 10970</strain>
    </source>
</reference>
<dbReference type="GeneID" id="66860393"/>
<gene>
    <name evidence="1" type="ORF">SRIM_040435</name>
</gene>
<accession>A0A8A1V3P6</accession>
<evidence type="ECO:0000313" key="1">
    <source>
        <dbReference type="EMBL" id="QST85552.1"/>
    </source>
</evidence>
<dbReference type="Pfam" id="PF21997">
    <property type="entry name" value="DUF6928"/>
    <property type="match status" value="1"/>
</dbReference>